<keyword evidence="1" id="KW-0472">Membrane</keyword>
<evidence type="ECO:0000313" key="3">
    <source>
        <dbReference type="Proteomes" id="UP001232245"/>
    </source>
</evidence>
<sequence length="56" mass="6395">MILFNILGILLAVLMICFGLYYLVFKEFKNRNSFIIGYLYSFLGGIGLVVVIINMI</sequence>
<evidence type="ECO:0000256" key="1">
    <source>
        <dbReference type="SAM" id="Phobius"/>
    </source>
</evidence>
<protein>
    <submittedName>
        <fullName evidence="2">Zinc transporter ZupT</fullName>
    </submittedName>
</protein>
<keyword evidence="1" id="KW-0812">Transmembrane</keyword>
<keyword evidence="3" id="KW-1185">Reference proteome</keyword>
<name>A0ABT9Z4V2_9BACI</name>
<organism evidence="2 3">
    <name type="scientific">Metabacillus niabensis</name>
    <dbReference type="NCBI Taxonomy" id="324854"/>
    <lineage>
        <taxon>Bacteria</taxon>
        <taxon>Bacillati</taxon>
        <taxon>Bacillota</taxon>
        <taxon>Bacilli</taxon>
        <taxon>Bacillales</taxon>
        <taxon>Bacillaceae</taxon>
        <taxon>Metabacillus</taxon>
    </lineage>
</organism>
<feature type="transmembrane region" description="Helical" evidence="1">
    <location>
        <begin position="6"/>
        <end position="25"/>
    </location>
</feature>
<dbReference type="EMBL" id="JAUSTZ010000008">
    <property type="protein sequence ID" value="MDQ0227293.1"/>
    <property type="molecule type" value="Genomic_DNA"/>
</dbReference>
<keyword evidence="1" id="KW-1133">Transmembrane helix</keyword>
<reference evidence="2 3" key="1">
    <citation type="submission" date="2023-07" db="EMBL/GenBank/DDBJ databases">
        <title>Genomic Encyclopedia of Type Strains, Phase IV (KMG-IV): sequencing the most valuable type-strain genomes for metagenomic binning, comparative biology and taxonomic classification.</title>
        <authorList>
            <person name="Goeker M."/>
        </authorList>
    </citation>
    <scope>NUCLEOTIDE SEQUENCE [LARGE SCALE GENOMIC DNA]</scope>
    <source>
        <strain evidence="2 3">DSM 17723</strain>
    </source>
</reference>
<evidence type="ECO:0000313" key="2">
    <source>
        <dbReference type="EMBL" id="MDQ0227293.1"/>
    </source>
</evidence>
<comment type="caution">
    <text evidence="2">The sequence shown here is derived from an EMBL/GenBank/DDBJ whole genome shotgun (WGS) entry which is preliminary data.</text>
</comment>
<accession>A0ABT9Z4V2</accession>
<feature type="transmembrane region" description="Helical" evidence="1">
    <location>
        <begin position="37"/>
        <end position="55"/>
    </location>
</feature>
<dbReference type="Proteomes" id="UP001232245">
    <property type="component" value="Unassembled WGS sequence"/>
</dbReference>
<gene>
    <name evidence="2" type="ORF">J2S02_003638</name>
</gene>
<proteinExistence type="predicted"/>